<dbReference type="AlphaFoldDB" id="A0A1P9WWK0"/>
<dbReference type="PANTHER" id="PTHR40518">
    <property type="entry name" value="ACETOACETATE DECARBOXYLASE"/>
    <property type="match status" value="1"/>
</dbReference>
<dbReference type="RefSeq" id="WP_077131143.1">
    <property type="nucleotide sequence ID" value="NZ_CP014263.1"/>
</dbReference>
<dbReference type="Gene3D" id="2.40.400.10">
    <property type="entry name" value="Acetoacetate decarboxylase-like"/>
    <property type="match status" value="1"/>
</dbReference>
<dbReference type="Proteomes" id="UP000187941">
    <property type="component" value="Chromosome"/>
</dbReference>
<gene>
    <name evidence="1" type="ORF">AWR27_10445</name>
</gene>
<dbReference type="GO" id="GO:0016829">
    <property type="term" value="F:lyase activity"/>
    <property type="evidence" value="ECO:0007669"/>
    <property type="project" value="InterPro"/>
</dbReference>
<dbReference type="KEGG" id="smon:AWR27_10445"/>
<organism evidence="1 2">
    <name type="scientific">Spirosoma montaniterrae</name>
    <dbReference type="NCBI Taxonomy" id="1178516"/>
    <lineage>
        <taxon>Bacteria</taxon>
        <taxon>Pseudomonadati</taxon>
        <taxon>Bacteroidota</taxon>
        <taxon>Cytophagia</taxon>
        <taxon>Cytophagales</taxon>
        <taxon>Cytophagaceae</taxon>
        <taxon>Spirosoma</taxon>
    </lineage>
</organism>
<reference evidence="1 2" key="1">
    <citation type="submission" date="2016-01" db="EMBL/GenBank/DDBJ databases">
        <authorList>
            <person name="Oliw E.H."/>
        </authorList>
    </citation>
    <scope>NUCLEOTIDE SEQUENCE [LARGE SCALE GENOMIC DNA]</scope>
    <source>
        <strain evidence="1 2">DY10</strain>
    </source>
</reference>
<sequence length="219" mass="24457">MIAPPPWTLTGDGLILIAHFPEPFVRAQGFLAPYQQTAYRGWIGTVMLVDYKTSAVGPYRELLFIPGLFRFGDTTSFSISKIYVSSEDSVWNGRQNWGIPKEFADFSFETNADGSRSITVSQNGQSFLSLRAKPWGPRFPITTKLMPGFRVMQERLDRPGYEPPGLLLTRPSASGAARLSTLSGVETDIRFFPDLSQIKPLAVLSVENFRMTFPVPEAR</sequence>
<evidence type="ECO:0000313" key="1">
    <source>
        <dbReference type="EMBL" id="AQG79710.1"/>
    </source>
</evidence>
<dbReference type="STRING" id="1178516.AWR27_10445"/>
<evidence type="ECO:0000313" key="2">
    <source>
        <dbReference type="Proteomes" id="UP000187941"/>
    </source>
</evidence>
<name>A0A1P9WWK0_9BACT</name>
<evidence type="ECO:0008006" key="3">
    <source>
        <dbReference type="Google" id="ProtNLM"/>
    </source>
</evidence>
<dbReference type="InterPro" id="IPR010451">
    <property type="entry name" value="Acetoacetate_decarboxylase"/>
</dbReference>
<dbReference type="SUPFAM" id="SSF160104">
    <property type="entry name" value="Acetoacetate decarboxylase-like"/>
    <property type="match status" value="1"/>
</dbReference>
<keyword evidence="2" id="KW-1185">Reference proteome</keyword>
<dbReference type="Pfam" id="PF06314">
    <property type="entry name" value="ADC"/>
    <property type="match status" value="1"/>
</dbReference>
<dbReference type="InterPro" id="IPR023375">
    <property type="entry name" value="ADC_dom_sf"/>
</dbReference>
<dbReference type="EMBL" id="CP014263">
    <property type="protein sequence ID" value="AQG79710.1"/>
    <property type="molecule type" value="Genomic_DNA"/>
</dbReference>
<dbReference type="PANTHER" id="PTHR40518:SF1">
    <property type="entry name" value="ACETOACETATE DECARBOXYLASE"/>
    <property type="match status" value="1"/>
</dbReference>
<proteinExistence type="predicted"/>
<dbReference type="OrthoDB" id="323772at2"/>
<protein>
    <recommendedName>
        <fullName evidence="3">Acetoacetate decarboxylase</fullName>
    </recommendedName>
</protein>
<accession>A0A1P9WWK0</accession>